<comment type="similarity">
    <text evidence="2">Belongs to the TAF7 family.</text>
</comment>
<dbReference type="AlphaFoldDB" id="A0A507B0Z7"/>
<evidence type="ECO:0000256" key="4">
    <source>
        <dbReference type="ARBA" id="ARBA00023163"/>
    </source>
</evidence>
<feature type="domain" description="TAFII55 protein conserved region" evidence="8">
    <location>
        <begin position="168"/>
        <end position="329"/>
    </location>
</feature>
<dbReference type="CDD" id="cd08047">
    <property type="entry name" value="TAF7"/>
    <property type="match status" value="1"/>
</dbReference>
<comment type="caution">
    <text evidence="9">The sequence shown here is derived from an EMBL/GenBank/DDBJ whole genome shotgun (WGS) entry which is preliminary data.</text>
</comment>
<dbReference type="Proteomes" id="UP000319257">
    <property type="component" value="Unassembled WGS sequence"/>
</dbReference>
<keyword evidence="10" id="KW-1185">Reference proteome</keyword>
<feature type="compositionally biased region" description="Acidic residues" evidence="7">
    <location>
        <begin position="343"/>
        <end position="365"/>
    </location>
</feature>
<feature type="coiled-coil region" evidence="6">
    <location>
        <begin position="303"/>
        <end position="330"/>
    </location>
</feature>
<evidence type="ECO:0000256" key="7">
    <source>
        <dbReference type="SAM" id="MobiDB-lite"/>
    </source>
</evidence>
<evidence type="ECO:0000256" key="3">
    <source>
        <dbReference type="ARBA" id="ARBA00023015"/>
    </source>
</evidence>
<sequence length="506" mass="56216">MSSAPEPSKPSKPVTLKLKTSTSSGLNGSFSASTPLATPATPADGKPKIVLKRSQPPTPATDGAPSFITAVPQVATPIVSPAGPVTTQKGRVSKPTAKKRARDHEDSDEDAPLAKTQQPKPKRPKLVVKGKLNRMGSIVVKNKNELPHREPGEGYDSEAEDKETDPVIEEQFVLRMMPGEHCDYIRKMIDERKIGVPVKEGGADVQLRWLPGGERRAAVTVKGQPFAAVLVDLPTITEGMKTWDKKNFMKSADICQMLLVFSKVAKEEDAKTIELPKMVAKDYRWPHGLTPPMHDCVNRRFRKRLSKKEIKDKEAELERLLNEDKNALESTYEWVDDRPQQQSEEEYEEGSEMEEDAEGEDEDYFGDQNGFQTQEPQEMDEIDDAALEAEFEAAFDMEAEEETPATAQAATPATGRTGTPAEGASEVSDADDDDDEDLDEDEQARADEVKGVREDIADLKKQIQELEVRREGMNNSLLRKRLEENIKNVKAELHLKQASIGEVDEE</sequence>
<dbReference type="Pfam" id="PF04658">
    <property type="entry name" value="TAFII55_N"/>
    <property type="match status" value="1"/>
</dbReference>
<dbReference type="SMART" id="SM01370">
    <property type="entry name" value="TAFII55_N"/>
    <property type="match status" value="1"/>
</dbReference>
<accession>A0A507B0Z7</accession>
<feature type="compositionally biased region" description="Acidic residues" evidence="7">
    <location>
        <begin position="377"/>
        <end position="403"/>
    </location>
</feature>
<feature type="compositionally biased region" description="Basic and acidic residues" evidence="7">
    <location>
        <begin position="142"/>
        <end position="152"/>
    </location>
</feature>
<dbReference type="STRING" id="1093900.A0A507B0Z7"/>
<keyword evidence="4" id="KW-0804">Transcription</keyword>
<keyword evidence="5" id="KW-0539">Nucleus</keyword>
<feature type="compositionally biased region" description="Low complexity" evidence="7">
    <location>
        <begin position="29"/>
        <end position="43"/>
    </location>
</feature>
<dbReference type="OrthoDB" id="153872at2759"/>
<proteinExistence type="inferred from homology"/>
<dbReference type="PANTHER" id="PTHR12228">
    <property type="entry name" value="TRANSCRIPTION INITIATION FACTOR TFIID 55 KD SUBUNIT-RELATED"/>
    <property type="match status" value="1"/>
</dbReference>
<feature type="region of interest" description="Disordered" evidence="7">
    <location>
        <begin position="141"/>
        <end position="163"/>
    </location>
</feature>
<feature type="compositionally biased region" description="Basic and acidic residues" evidence="7">
    <location>
        <begin position="443"/>
        <end position="455"/>
    </location>
</feature>
<evidence type="ECO:0000256" key="5">
    <source>
        <dbReference type="ARBA" id="ARBA00023242"/>
    </source>
</evidence>
<dbReference type="GO" id="GO:0016251">
    <property type="term" value="F:RNA polymerase II general transcription initiation factor activity"/>
    <property type="evidence" value="ECO:0007669"/>
    <property type="project" value="TreeGrafter"/>
</dbReference>
<feature type="region of interest" description="Disordered" evidence="7">
    <location>
        <begin position="331"/>
        <end position="455"/>
    </location>
</feature>
<evidence type="ECO:0000313" key="9">
    <source>
        <dbReference type="EMBL" id="TPX16755.1"/>
    </source>
</evidence>
<organism evidence="9 10">
    <name type="scientific">Thyridium curvatum</name>
    <dbReference type="NCBI Taxonomy" id="1093900"/>
    <lineage>
        <taxon>Eukaryota</taxon>
        <taxon>Fungi</taxon>
        <taxon>Dikarya</taxon>
        <taxon>Ascomycota</taxon>
        <taxon>Pezizomycotina</taxon>
        <taxon>Sordariomycetes</taxon>
        <taxon>Sordariomycetidae</taxon>
        <taxon>Thyridiales</taxon>
        <taxon>Thyridiaceae</taxon>
        <taxon>Thyridium</taxon>
    </lineage>
</organism>
<keyword evidence="3" id="KW-0805">Transcription regulation</keyword>
<dbReference type="InterPro" id="IPR006751">
    <property type="entry name" value="TAFII55_prot_cons_reg"/>
</dbReference>
<dbReference type="EMBL" id="SKBQ01000016">
    <property type="protein sequence ID" value="TPX16755.1"/>
    <property type="molecule type" value="Genomic_DNA"/>
</dbReference>
<dbReference type="RefSeq" id="XP_030998466.1">
    <property type="nucleotide sequence ID" value="XM_031138025.1"/>
</dbReference>
<feature type="region of interest" description="Disordered" evidence="7">
    <location>
        <begin position="1"/>
        <end position="123"/>
    </location>
</feature>
<feature type="compositionally biased region" description="Acidic residues" evidence="7">
    <location>
        <begin position="153"/>
        <end position="163"/>
    </location>
</feature>
<evidence type="ECO:0000256" key="6">
    <source>
        <dbReference type="SAM" id="Coils"/>
    </source>
</evidence>
<dbReference type="GO" id="GO:0005669">
    <property type="term" value="C:transcription factor TFIID complex"/>
    <property type="evidence" value="ECO:0007669"/>
    <property type="project" value="InterPro"/>
</dbReference>
<evidence type="ECO:0000259" key="8">
    <source>
        <dbReference type="SMART" id="SM01370"/>
    </source>
</evidence>
<dbReference type="InterPro" id="IPR037817">
    <property type="entry name" value="TAF7"/>
</dbReference>
<comment type="subcellular location">
    <subcellularLocation>
        <location evidence="1">Nucleus</location>
    </subcellularLocation>
</comment>
<reference evidence="9 10" key="1">
    <citation type="submission" date="2019-06" db="EMBL/GenBank/DDBJ databases">
        <title>Draft genome sequence of the filamentous fungus Phialemoniopsis curvata isolated from diesel fuel.</title>
        <authorList>
            <person name="Varaljay V.A."/>
            <person name="Lyon W.J."/>
            <person name="Crouch A.L."/>
            <person name="Drake C.E."/>
            <person name="Hollomon J.M."/>
            <person name="Nadeau L.J."/>
            <person name="Nunn H.S."/>
            <person name="Stevenson B.S."/>
            <person name="Bojanowski C.L."/>
            <person name="Crookes-Goodson W.J."/>
        </authorList>
    </citation>
    <scope>NUCLEOTIDE SEQUENCE [LARGE SCALE GENOMIC DNA]</scope>
    <source>
        <strain evidence="9 10">D216</strain>
    </source>
</reference>
<feature type="compositionally biased region" description="Polar residues" evidence="7">
    <location>
        <begin position="18"/>
        <end position="28"/>
    </location>
</feature>
<protein>
    <recommendedName>
        <fullName evidence="8">TAFII55 protein conserved region domain-containing protein</fullName>
    </recommendedName>
</protein>
<name>A0A507B0Z7_9PEZI</name>
<evidence type="ECO:0000256" key="2">
    <source>
        <dbReference type="ARBA" id="ARBA00009368"/>
    </source>
</evidence>
<dbReference type="InParanoid" id="A0A507B0Z7"/>
<evidence type="ECO:0000256" key="1">
    <source>
        <dbReference type="ARBA" id="ARBA00004123"/>
    </source>
</evidence>
<gene>
    <name evidence="9" type="ORF">E0L32_003696</name>
</gene>
<dbReference type="PANTHER" id="PTHR12228:SF0">
    <property type="entry name" value="TATA-BOX BINDING PROTEIN ASSOCIATED FACTOR 7"/>
    <property type="match status" value="1"/>
</dbReference>
<evidence type="ECO:0000313" key="10">
    <source>
        <dbReference type="Proteomes" id="UP000319257"/>
    </source>
</evidence>
<keyword evidence="6" id="KW-0175">Coiled coil</keyword>
<dbReference type="GeneID" id="41971143"/>
<dbReference type="GO" id="GO:0051123">
    <property type="term" value="P:RNA polymerase II preinitiation complex assembly"/>
    <property type="evidence" value="ECO:0007669"/>
    <property type="project" value="TreeGrafter"/>
</dbReference>
<feature type="compositionally biased region" description="Acidic residues" evidence="7">
    <location>
        <begin position="428"/>
        <end position="442"/>
    </location>
</feature>
<feature type="compositionally biased region" description="Low complexity" evidence="7">
    <location>
        <begin position="404"/>
        <end position="427"/>
    </location>
</feature>